<sequence>MLARLHACGFAWVECTHWDVQCTREPAACMLIFSALISMCSVPCTALSTQHLQVLREGLLCMRGGGVTWCIYLTKGVKGVAFCPRNSGSNAQEVHGGLANHQIDEMRLKCTGYPRDPSLNPGLRRATIGRLPKWQKMCRRQPSADG</sequence>
<accession>A0A7S3R4M9</accession>
<evidence type="ECO:0000313" key="1">
    <source>
        <dbReference type="EMBL" id="CAE0502320.1"/>
    </source>
</evidence>
<name>A0A7S3R4M9_DUNTE</name>
<proteinExistence type="predicted"/>
<protein>
    <submittedName>
        <fullName evidence="1">Uncharacterized protein</fullName>
    </submittedName>
</protein>
<reference evidence="1" key="1">
    <citation type="submission" date="2021-01" db="EMBL/GenBank/DDBJ databases">
        <authorList>
            <person name="Corre E."/>
            <person name="Pelletier E."/>
            <person name="Niang G."/>
            <person name="Scheremetjew M."/>
            <person name="Finn R."/>
            <person name="Kale V."/>
            <person name="Holt S."/>
            <person name="Cochrane G."/>
            <person name="Meng A."/>
            <person name="Brown T."/>
            <person name="Cohen L."/>
        </authorList>
    </citation>
    <scope>NUCLEOTIDE SEQUENCE</scope>
    <source>
        <strain evidence="1">CCMP1320</strain>
    </source>
</reference>
<dbReference type="EMBL" id="HBIP01028786">
    <property type="protein sequence ID" value="CAE0502320.1"/>
    <property type="molecule type" value="Transcribed_RNA"/>
</dbReference>
<dbReference type="AlphaFoldDB" id="A0A7S3R4M9"/>
<organism evidence="1">
    <name type="scientific">Dunaliella tertiolecta</name>
    <name type="common">Green alga</name>
    <dbReference type="NCBI Taxonomy" id="3047"/>
    <lineage>
        <taxon>Eukaryota</taxon>
        <taxon>Viridiplantae</taxon>
        <taxon>Chlorophyta</taxon>
        <taxon>core chlorophytes</taxon>
        <taxon>Chlorophyceae</taxon>
        <taxon>CS clade</taxon>
        <taxon>Chlamydomonadales</taxon>
        <taxon>Dunaliellaceae</taxon>
        <taxon>Dunaliella</taxon>
    </lineage>
</organism>
<gene>
    <name evidence="1" type="ORF">DTER00134_LOCUS17393</name>
</gene>